<feature type="transmembrane region" description="Helical" evidence="1">
    <location>
        <begin position="94"/>
        <end position="116"/>
    </location>
</feature>
<sequence>MDTLTHALSGALLARATAPAISRPGELTPRTRMAAGFLAAAFPDSDIVLRVFGALPYLDLHRGVTHSIIMLPAWALVLAWLFSRFSRQCYSWRAIYGTAALGIAIHIAGDVFTAYGTMVLAPFSYHRFALPFTFIIDPYFTAIIVMGLAAAMLRRQGRYPAIIALVVLGGYVGFQGVLHSQVIKVGKAYAAAHRLEGTGTGIHAIPQPLSPFNWKIIVIHGDNYYEALVNLRHIQVLKPPDTANGISAIWGRIASGYQPPSMATWRHYGRFGEIESQDALAREAWSQEIFTRYRQFAMFPFLDRIESTGSGVCVWFLDLRFTLPSLPPSLGFGVCRDSAGDPWRLGQKAGAFGTDTISELLGMEGD</sequence>
<dbReference type="InterPro" id="IPR053170">
    <property type="entry name" value="Transcription_regulator"/>
</dbReference>
<evidence type="ECO:0000256" key="1">
    <source>
        <dbReference type="SAM" id="Phobius"/>
    </source>
</evidence>
<evidence type="ECO:0000313" key="3">
    <source>
        <dbReference type="Proteomes" id="UP000012179"/>
    </source>
</evidence>
<dbReference type="OrthoDB" id="9781927at2"/>
<dbReference type="Proteomes" id="UP000012179">
    <property type="component" value="Chromosome"/>
</dbReference>
<proteinExistence type="predicted"/>
<feature type="transmembrane region" description="Helical" evidence="1">
    <location>
        <begin position="128"/>
        <end position="152"/>
    </location>
</feature>
<dbReference type="PANTHER" id="PTHR40031">
    <property type="entry name" value="HYPOTHETICAL MEMBRANE SPANNING PROTEIN"/>
    <property type="match status" value="1"/>
</dbReference>
<keyword evidence="1" id="KW-0472">Membrane</keyword>
<protein>
    <recommendedName>
        <fullName evidence="4">Hydrolase</fullName>
    </recommendedName>
</protein>
<gene>
    <name evidence="2" type="ORF">EBAPG3_011755</name>
</gene>
<dbReference type="InterPro" id="IPR007404">
    <property type="entry name" value="YdjM-like"/>
</dbReference>
<evidence type="ECO:0000313" key="2">
    <source>
        <dbReference type="EMBL" id="ARO88391.1"/>
    </source>
</evidence>
<keyword evidence="3" id="KW-1185">Reference proteome</keyword>
<feature type="transmembrane region" description="Helical" evidence="1">
    <location>
        <begin position="64"/>
        <end position="82"/>
    </location>
</feature>
<keyword evidence="1" id="KW-0812">Transmembrane</keyword>
<reference evidence="2 3" key="1">
    <citation type="journal article" date="2015" name="Int. J. Syst. Evol. Microbiol.">
        <title>Nitrosospira lacus sp. nov., a psychrotolerant, ammonia-oxidizing bacterium from sandy lake sediment.</title>
        <authorList>
            <person name="Urakawa H."/>
            <person name="Garcia J.C."/>
            <person name="Nielsen J.L."/>
            <person name="Le V.Q."/>
            <person name="Kozlowski J.A."/>
            <person name="Stein L.Y."/>
            <person name="Lim C.K."/>
            <person name="Pommerening-Roser A."/>
            <person name="Martens-Habbena W."/>
            <person name="Stahl D.A."/>
            <person name="Klotz M.G."/>
        </authorList>
    </citation>
    <scope>NUCLEOTIDE SEQUENCE [LARGE SCALE GENOMIC DNA]</scope>
    <source>
        <strain evidence="2 3">APG3</strain>
    </source>
</reference>
<dbReference type="AlphaFoldDB" id="A0A1W6SRG0"/>
<keyword evidence="1" id="KW-1133">Transmembrane helix</keyword>
<feature type="transmembrane region" description="Helical" evidence="1">
    <location>
        <begin position="159"/>
        <end position="178"/>
    </location>
</feature>
<dbReference type="RefSeq" id="WP_085922030.1">
    <property type="nucleotide sequence ID" value="NZ_CP021106.3"/>
</dbReference>
<name>A0A1W6SRG0_9PROT</name>
<accession>A0A1W6SRG0</accession>
<dbReference type="PANTHER" id="PTHR40031:SF1">
    <property type="entry name" value="MEMBRANE-BOUND METAL-DEPENDENT HYDROLASE"/>
    <property type="match status" value="1"/>
</dbReference>
<dbReference type="EMBL" id="CP021106">
    <property type="protein sequence ID" value="ARO88391.1"/>
    <property type="molecule type" value="Genomic_DNA"/>
</dbReference>
<dbReference type="Pfam" id="PF04307">
    <property type="entry name" value="YdjM"/>
    <property type="match status" value="1"/>
</dbReference>
<dbReference type="KEGG" id="nlc:EBAPG3_011755"/>
<evidence type="ECO:0008006" key="4">
    <source>
        <dbReference type="Google" id="ProtNLM"/>
    </source>
</evidence>
<organism evidence="2 3">
    <name type="scientific">Nitrosospira lacus</name>
    <dbReference type="NCBI Taxonomy" id="1288494"/>
    <lineage>
        <taxon>Bacteria</taxon>
        <taxon>Pseudomonadati</taxon>
        <taxon>Pseudomonadota</taxon>
        <taxon>Betaproteobacteria</taxon>
        <taxon>Nitrosomonadales</taxon>
        <taxon>Nitrosomonadaceae</taxon>
        <taxon>Nitrosospira</taxon>
    </lineage>
</organism>